<proteinExistence type="inferred from homology"/>
<keyword evidence="3" id="KW-0328">Glycosyltransferase</keyword>
<gene>
    <name evidence="6" type="primary">LOC110723308</name>
</gene>
<dbReference type="Pfam" id="PF00201">
    <property type="entry name" value="UDPGT"/>
    <property type="match status" value="1"/>
</dbReference>
<dbReference type="Proteomes" id="UP000596660">
    <property type="component" value="Unplaced"/>
</dbReference>
<evidence type="ECO:0000256" key="5">
    <source>
        <dbReference type="SAM" id="MobiDB-lite"/>
    </source>
</evidence>
<evidence type="ECO:0000313" key="7">
    <source>
        <dbReference type="Proteomes" id="UP000596660"/>
    </source>
</evidence>
<organism evidence="6 7">
    <name type="scientific">Chenopodium quinoa</name>
    <name type="common">Quinoa</name>
    <dbReference type="NCBI Taxonomy" id="63459"/>
    <lineage>
        <taxon>Eukaryota</taxon>
        <taxon>Viridiplantae</taxon>
        <taxon>Streptophyta</taxon>
        <taxon>Embryophyta</taxon>
        <taxon>Tracheophyta</taxon>
        <taxon>Spermatophyta</taxon>
        <taxon>Magnoliopsida</taxon>
        <taxon>eudicotyledons</taxon>
        <taxon>Gunneridae</taxon>
        <taxon>Pentapetalae</taxon>
        <taxon>Caryophyllales</taxon>
        <taxon>Chenopodiaceae</taxon>
        <taxon>Chenopodioideae</taxon>
        <taxon>Atripliceae</taxon>
        <taxon>Chenopodium</taxon>
    </lineage>
</organism>
<dbReference type="PANTHER" id="PTHR48048:SF45">
    <property type="entry name" value="GLYCOSYLTRANSFERASE"/>
    <property type="match status" value="1"/>
</dbReference>
<dbReference type="OMA" id="AKPKGMM"/>
<dbReference type="GeneID" id="110723308"/>
<reference evidence="6" key="2">
    <citation type="submission" date="2021-03" db="UniProtKB">
        <authorList>
            <consortium name="EnsemblPlants"/>
        </authorList>
    </citation>
    <scope>IDENTIFICATION</scope>
</reference>
<dbReference type="Gramene" id="AUR62003236-RA">
    <property type="protein sequence ID" value="AUR62003236-RA:cds"/>
    <property type="gene ID" value="AUR62003236"/>
</dbReference>
<dbReference type="EnsemblPlants" id="AUR62003236-RA">
    <property type="protein sequence ID" value="AUR62003236-RA:cds"/>
    <property type="gene ID" value="AUR62003236"/>
</dbReference>
<accession>A0A803KW28</accession>
<reference evidence="6" key="1">
    <citation type="journal article" date="2017" name="Nature">
        <title>The genome of Chenopodium quinoa.</title>
        <authorList>
            <person name="Jarvis D.E."/>
            <person name="Ho Y.S."/>
            <person name="Lightfoot D.J."/>
            <person name="Schmoeckel S.M."/>
            <person name="Li B."/>
            <person name="Borm T.J.A."/>
            <person name="Ohyanagi H."/>
            <person name="Mineta K."/>
            <person name="Michell C.T."/>
            <person name="Saber N."/>
            <person name="Kharbatia N.M."/>
            <person name="Rupper R.R."/>
            <person name="Sharp A.R."/>
            <person name="Dally N."/>
            <person name="Boughton B.A."/>
            <person name="Woo Y.H."/>
            <person name="Gao G."/>
            <person name="Schijlen E.G.W.M."/>
            <person name="Guo X."/>
            <person name="Momin A.A."/>
            <person name="Negrao S."/>
            <person name="Al-Babili S."/>
            <person name="Gehring C."/>
            <person name="Roessner U."/>
            <person name="Jung C."/>
            <person name="Murphy K."/>
            <person name="Arold S.T."/>
            <person name="Gojobori T."/>
            <person name="van der Linden C.G."/>
            <person name="van Loo E.N."/>
            <person name="Jellen E.N."/>
            <person name="Maughan P.J."/>
            <person name="Tester M."/>
        </authorList>
    </citation>
    <scope>NUCLEOTIDE SEQUENCE [LARGE SCALE GENOMIC DNA]</scope>
    <source>
        <strain evidence="6">cv. PI 614886</strain>
    </source>
</reference>
<dbReference type="AlphaFoldDB" id="A0A803KW28"/>
<evidence type="ECO:0000256" key="3">
    <source>
        <dbReference type="RuleBase" id="RU003718"/>
    </source>
</evidence>
<name>A0A803KW28_CHEQI</name>
<dbReference type="Gene3D" id="3.40.50.2000">
    <property type="entry name" value="Glycogen Phosphorylase B"/>
    <property type="match status" value="2"/>
</dbReference>
<feature type="compositionally biased region" description="Basic and acidic residues" evidence="5">
    <location>
        <begin position="446"/>
        <end position="460"/>
    </location>
</feature>
<protein>
    <recommendedName>
        <fullName evidence="4">Glycosyltransferase</fullName>
        <ecNumber evidence="4">2.4.1.-</ecNumber>
    </recommendedName>
</protein>
<keyword evidence="2 3" id="KW-0808">Transferase</keyword>
<evidence type="ECO:0000313" key="6">
    <source>
        <dbReference type="EnsemblPlants" id="AUR62003236-RA:cds"/>
    </source>
</evidence>
<dbReference type="PROSITE" id="PS00375">
    <property type="entry name" value="UDPGT"/>
    <property type="match status" value="1"/>
</dbReference>
<comment type="similarity">
    <text evidence="1 3">Belongs to the UDP-glycosyltransferase family.</text>
</comment>
<dbReference type="InterPro" id="IPR035595">
    <property type="entry name" value="UDP_glycos_trans_CS"/>
</dbReference>
<dbReference type="EC" id="2.4.1.-" evidence="4"/>
<keyword evidence="7" id="KW-1185">Reference proteome</keyword>
<dbReference type="InterPro" id="IPR002213">
    <property type="entry name" value="UDP_glucos_trans"/>
</dbReference>
<dbReference type="InterPro" id="IPR050481">
    <property type="entry name" value="UDP-glycosyltransf_plant"/>
</dbReference>
<dbReference type="FunFam" id="3.40.50.2000:FF:000056">
    <property type="entry name" value="Glycosyltransferase"/>
    <property type="match status" value="1"/>
</dbReference>
<evidence type="ECO:0000256" key="4">
    <source>
        <dbReference type="RuleBase" id="RU362057"/>
    </source>
</evidence>
<feature type="region of interest" description="Disordered" evidence="5">
    <location>
        <begin position="446"/>
        <end position="466"/>
    </location>
</feature>
<dbReference type="PANTHER" id="PTHR48048">
    <property type="entry name" value="GLYCOSYLTRANSFERASE"/>
    <property type="match status" value="1"/>
</dbReference>
<evidence type="ECO:0000256" key="2">
    <source>
        <dbReference type="ARBA" id="ARBA00022679"/>
    </source>
</evidence>
<dbReference type="SUPFAM" id="SSF53756">
    <property type="entry name" value="UDP-Glycosyltransferase/glycogen phosphorylase"/>
    <property type="match status" value="1"/>
</dbReference>
<dbReference type="CDD" id="cd03784">
    <property type="entry name" value="GT1_Gtf-like"/>
    <property type="match status" value="1"/>
</dbReference>
<dbReference type="RefSeq" id="XP_021758354.1">
    <property type="nucleotide sequence ID" value="XM_021902662.1"/>
</dbReference>
<dbReference type="KEGG" id="cqi:110723308"/>
<sequence length="482" mass="54033">MELVFVPTPGMGHLLSAVELAKRILDRDHRISILILIFNIPMTSHMLNSFIESQSRDNHYPTRLTFCSLPPLSNPPDSTSPNFFITLISLHKPLVQTAVEDKVKAGSLAGFVLDMFCTTMIEVADHFMVPSYIFFASGASMLNIVFHFLMLEDDQGIDVAAKLDDPDIEFDAPGFVNRVPGKVVPEGIVSKEIGSFRFLDQSREFKKSKGIIVNTFTELETFGLQPLFDQVSKHGMLEIYPVGPILELDTKDRGGHRGDDGESIIRWLDDQPLSSVVFLCFGSMGCFDEDQVMEIANGLEKSGHRFLWSLRKPPPKDKLEMPSEHDTFENVLPEGFLDRVAERGKIIGWAPQVSILGHKAVGGFVSHCGWNSTLESLWFGVPMATWPMYAEQQLNAFELVKELGLAVEIRIDYRSDWKTRKGNYTVTAEEIENGVKKLMSLDEETKNKVREMSDKSRSALEDGGSSHKRLGQFIEDVLSNVA</sequence>
<dbReference type="OrthoDB" id="5835829at2759"/>
<dbReference type="SMR" id="A0A803KW28"/>
<dbReference type="GO" id="GO:0035251">
    <property type="term" value="F:UDP-glucosyltransferase activity"/>
    <property type="evidence" value="ECO:0007669"/>
    <property type="project" value="InterPro"/>
</dbReference>
<evidence type="ECO:0000256" key="1">
    <source>
        <dbReference type="ARBA" id="ARBA00009995"/>
    </source>
</evidence>